<evidence type="ECO:0000259" key="1">
    <source>
        <dbReference type="Pfam" id="PF04471"/>
    </source>
</evidence>
<keyword evidence="3" id="KW-1185">Reference proteome</keyword>
<organism evidence="2 3">
    <name type="scientific">Paenibacillus lactis</name>
    <dbReference type="NCBI Taxonomy" id="228574"/>
    <lineage>
        <taxon>Bacteria</taxon>
        <taxon>Bacillati</taxon>
        <taxon>Bacillota</taxon>
        <taxon>Bacilli</taxon>
        <taxon>Bacillales</taxon>
        <taxon>Paenibacillaceae</taxon>
        <taxon>Paenibacillus</taxon>
    </lineage>
</organism>
<dbReference type="Gene3D" id="3.40.1350.10">
    <property type="match status" value="1"/>
</dbReference>
<dbReference type="InterPro" id="IPR011856">
    <property type="entry name" value="tRNA_endonuc-like_dom_sf"/>
</dbReference>
<protein>
    <recommendedName>
        <fullName evidence="1">Restriction endonuclease type IV Mrr domain-containing protein</fullName>
    </recommendedName>
</protein>
<dbReference type="Proteomes" id="UP000706926">
    <property type="component" value="Unassembled WGS sequence"/>
</dbReference>
<dbReference type="InterPro" id="IPR011335">
    <property type="entry name" value="Restrct_endonuc-II-like"/>
</dbReference>
<dbReference type="PANTHER" id="PTHR30015">
    <property type="entry name" value="MRR RESTRICTION SYSTEM PROTEIN"/>
    <property type="match status" value="1"/>
</dbReference>
<sequence>MINFESMDGVEFERLVYNLFVKLGFRAQITKASGDGGVDIVANYEGLLFNGLYLIQCKRWKAKVGEPELRDLYGTVTSKNALKGILVTTSSFSRQAEEFSRGKNLELIDGPKLNELLRAAEMDNTAFSGVINNTERVGFLQSPMFDSEKYQLLARRIDSDPKMEQPINALINLLMEKVFEIGADARTNGLIDETIARINGYNQIFAAGKTKVMKERRNQTYFYLAAMELANANYGKAYENLLKIEFPLAIGQAMSIQRCFITIAYILGLDTELKRLLMECIKGIRFNNGDTVTHPVLISECTKILQGTMKVHELEIPYPNRQMLKMSDFLGKFRITREMIEEHRDYVRSFGKVD</sequence>
<dbReference type="EMBL" id="JAGGKI010000001">
    <property type="protein sequence ID" value="MBP1891460.1"/>
    <property type="molecule type" value="Genomic_DNA"/>
</dbReference>
<comment type="caution">
    <text evidence="2">The sequence shown here is derived from an EMBL/GenBank/DDBJ whole genome shotgun (WGS) entry which is preliminary data.</text>
</comment>
<evidence type="ECO:0000313" key="3">
    <source>
        <dbReference type="Proteomes" id="UP000706926"/>
    </source>
</evidence>
<dbReference type="Pfam" id="PF04471">
    <property type="entry name" value="Mrr_cat"/>
    <property type="match status" value="1"/>
</dbReference>
<dbReference type="SUPFAM" id="SSF52980">
    <property type="entry name" value="Restriction endonuclease-like"/>
    <property type="match status" value="1"/>
</dbReference>
<dbReference type="InterPro" id="IPR052906">
    <property type="entry name" value="Type_IV_Methyl-Rstrct_Enzyme"/>
</dbReference>
<feature type="domain" description="Restriction endonuclease type IV Mrr" evidence="1">
    <location>
        <begin position="5"/>
        <end position="117"/>
    </location>
</feature>
<name>A0ABS4F5C7_9BACL</name>
<proteinExistence type="predicted"/>
<dbReference type="GeneID" id="95402577"/>
<dbReference type="InterPro" id="IPR007560">
    <property type="entry name" value="Restrct_endonuc_IV_Mrr"/>
</dbReference>
<dbReference type="PANTHER" id="PTHR30015:SF7">
    <property type="entry name" value="TYPE IV METHYL-DIRECTED RESTRICTION ENZYME ECOKMRR"/>
    <property type="match status" value="1"/>
</dbReference>
<gene>
    <name evidence="2" type="ORF">J2Z18_000529</name>
</gene>
<accession>A0ABS4F5C7</accession>
<reference evidence="2 3" key="1">
    <citation type="submission" date="2021-03" db="EMBL/GenBank/DDBJ databases">
        <title>Genomic Encyclopedia of Type Strains, Phase IV (KMG-IV): sequencing the most valuable type-strain genomes for metagenomic binning, comparative biology and taxonomic classification.</title>
        <authorList>
            <person name="Goeker M."/>
        </authorList>
    </citation>
    <scope>NUCLEOTIDE SEQUENCE [LARGE SCALE GENOMIC DNA]</scope>
    <source>
        <strain evidence="2 3">DSM 15596</strain>
    </source>
</reference>
<evidence type="ECO:0000313" key="2">
    <source>
        <dbReference type="EMBL" id="MBP1891460.1"/>
    </source>
</evidence>
<dbReference type="RefSeq" id="WP_007129174.1">
    <property type="nucleotide sequence ID" value="NZ_BOSA01000015.1"/>
</dbReference>